<evidence type="ECO:0000313" key="1">
    <source>
        <dbReference type="EMBL" id="KYN93281.1"/>
    </source>
</evidence>
<name>A0A151L2V5_9APIC</name>
<feature type="non-terminal residue" evidence="1">
    <location>
        <position position="247"/>
    </location>
</feature>
<accession>A0A151L2V5</accession>
<reference evidence="1 2" key="1">
    <citation type="journal article" date="2016" name="Nat. Commun.">
        <title>Genomes of cryptic chimpanzee Plasmodium species reveal key evolutionary events leading to human malaria.</title>
        <authorList>
            <person name="Sundararaman S.A."/>
            <person name="Plenderleith L.J."/>
            <person name="Liu W."/>
            <person name="Loy D.E."/>
            <person name="Learn G.H."/>
            <person name="Li Y."/>
            <person name="Shaw K.S."/>
            <person name="Ayouba A."/>
            <person name="Peeters M."/>
            <person name="Speede S."/>
            <person name="Shaw G.M."/>
            <person name="Bushman F.D."/>
            <person name="Brisson D."/>
            <person name="Rayner J.C."/>
            <person name="Sharp P.M."/>
            <person name="Hahn B.H."/>
        </authorList>
    </citation>
    <scope>NUCLEOTIDE SEQUENCE [LARGE SCALE GENOMIC DNA]</scope>
    <source>
        <strain evidence="1 2">SY75</strain>
    </source>
</reference>
<dbReference type="AlphaFoldDB" id="A0A151L2V5"/>
<dbReference type="VEuPathDB" id="PlasmoDB:PGABG01_1401200"/>
<dbReference type="KEGG" id="pgab:PGSY75_0022900"/>
<comment type="caution">
    <text evidence="1">The sequence shown here is derived from an EMBL/GenBank/DDBJ whole genome shotgun (WGS) entry which is preliminary data.</text>
</comment>
<dbReference type="RefSeq" id="XP_018638849.1">
    <property type="nucleotide sequence ID" value="XM_018783374.1"/>
</dbReference>
<organism evidence="1 2">
    <name type="scientific">Plasmodium gaboni</name>
    <dbReference type="NCBI Taxonomy" id="647221"/>
    <lineage>
        <taxon>Eukaryota</taxon>
        <taxon>Sar</taxon>
        <taxon>Alveolata</taxon>
        <taxon>Apicomplexa</taxon>
        <taxon>Aconoidasida</taxon>
        <taxon>Haemosporida</taxon>
        <taxon>Plasmodiidae</taxon>
        <taxon>Plasmodium</taxon>
        <taxon>Plasmodium (Laverania)</taxon>
    </lineage>
</organism>
<dbReference type="VEuPathDB" id="PlasmoDB:PGSY75_0022900"/>
<gene>
    <name evidence="1" type="ORF">PGSY75_0022900</name>
</gene>
<evidence type="ECO:0000313" key="2">
    <source>
        <dbReference type="Proteomes" id="UP000076004"/>
    </source>
</evidence>
<dbReference type="EMBL" id="LVLB01000248">
    <property type="protein sequence ID" value="KYN93281.1"/>
    <property type="molecule type" value="Genomic_DNA"/>
</dbReference>
<dbReference type="GeneID" id="29773955"/>
<proteinExistence type="predicted"/>
<dbReference type="Proteomes" id="UP000076004">
    <property type="component" value="Unassembled WGS sequence"/>
</dbReference>
<protein>
    <submittedName>
        <fullName evidence="1">Uncharacterized protein</fullName>
    </submittedName>
</protein>
<sequence length="247" mass="29943">MNAPIFYSKNISSYFSLFKYDVIRLYSNNIEKIVSQEKNKKQKKKNFNYVPDFVLNENQKDKEKYNFEILMKNIKIKAEEYNLIKIKEIQNKILIHLNKFNINEVVATLILCYKYNLLNQLILTNIIDIIFNHSGFLNSKHVLILLLITKNLYFKKYDNYFYSIQHEQKMPKNDLNKSGEKEEHVIINRKWKNKFFNNVIQNMLLDEYINDNKEEMKEDNSNEYNKNNKNDNIYNICNIYNTYNTYN</sequence>